<organism evidence="4 5">
    <name type="scientific">Ceratina calcarata</name>
    <dbReference type="NCBI Taxonomy" id="156304"/>
    <lineage>
        <taxon>Eukaryota</taxon>
        <taxon>Metazoa</taxon>
        <taxon>Ecdysozoa</taxon>
        <taxon>Arthropoda</taxon>
        <taxon>Hexapoda</taxon>
        <taxon>Insecta</taxon>
        <taxon>Pterygota</taxon>
        <taxon>Neoptera</taxon>
        <taxon>Endopterygota</taxon>
        <taxon>Hymenoptera</taxon>
        <taxon>Apocrita</taxon>
        <taxon>Aculeata</taxon>
        <taxon>Apoidea</taxon>
        <taxon>Anthophila</taxon>
        <taxon>Apidae</taxon>
        <taxon>Ceratina</taxon>
        <taxon>Zadontomerus</taxon>
    </lineage>
</organism>
<evidence type="ECO:0000256" key="2">
    <source>
        <dbReference type="ARBA" id="ARBA00017682"/>
    </source>
</evidence>
<evidence type="ECO:0000256" key="1">
    <source>
        <dbReference type="ARBA" id="ARBA00007017"/>
    </source>
</evidence>
<dbReference type="GO" id="GO:0000775">
    <property type="term" value="C:chromosome, centromeric region"/>
    <property type="evidence" value="ECO:0007669"/>
    <property type="project" value="TreeGrafter"/>
</dbReference>
<keyword evidence="4" id="KW-1185">Reference proteome</keyword>
<dbReference type="PANTHER" id="PTHR13395:SF6">
    <property type="entry name" value="SISTER CHROMATID COHESION PROTEIN DCC1"/>
    <property type="match status" value="1"/>
</dbReference>
<accession>A0AAJ7IW88</accession>
<dbReference type="PANTHER" id="PTHR13395">
    <property type="entry name" value="SISTER CHROMATID COHESION PROTEIN DCC1-RELATED"/>
    <property type="match status" value="1"/>
</dbReference>
<keyword evidence="3" id="KW-0235">DNA replication</keyword>
<dbReference type="KEGG" id="ccal:108623739"/>
<evidence type="ECO:0000313" key="4">
    <source>
        <dbReference type="Proteomes" id="UP000694925"/>
    </source>
</evidence>
<evidence type="ECO:0000313" key="5">
    <source>
        <dbReference type="RefSeq" id="XP_017877966.1"/>
    </source>
</evidence>
<dbReference type="GO" id="GO:0031390">
    <property type="term" value="C:Ctf18 RFC-like complex"/>
    <property type="evidence" value="ECO:0007669"/>
    <property type="project" value="InterPro"/>
</dbReference>
<dbReference type="RefSeq" id="XP_017877966.1">
    <property type="nucleotide sequence ID" value="XM_018022477.2"/>
</dbReference>
<proteinExistence type="inferred from homology"/>
<protein>
    <recommendedName>
        <fullName evidence="2">Sister chromatid cohesion protein DCC1</fullName>
    </recommendedName>
</protein>
<comment type="similarity">
    <text evidence="1">Belongs to the DCC1 family.</text>
</comment>
<reference evidence="5" key="1">
    <citation type="submission" date="2025-08" db="UniProtKB">
        <authorList>
            <consortium name="RefSeq"/>
        </authorList>
    </citation>
    <scope>IDENTIFICATION</scope>
    <source>
        <tissue evidence="5">Whole body</tissue>
    </source>
</reference>
<dbReference type="Pfam" id="PF09724">
    <property type="entry name" value="Dcc1"/>
    <property type="match status" value="1"/>
</dbReference>
<dbReference type="GO" id="GO:0000785">
    <property type="term" value="C:chromatin"/>
    <property type="evidence" value="ECO:0007669"/>
    <property type="project" value="TreeGrafter"/>
</dbReference>
<dbReference type="Proteomes" id="UP000694925">
    <property type="component" value="Unplaced"/>
</dbReference>
<dbReference type="GO" id="GO:0034088">
    <property type="term" value="P:maintenance of mitotic sister chromatid cohesion"/>
    <property type="evidence" value="ECO:0007669"/>
    <property type="project" value="TreeGrafter"/>
</dbReference>
<gene>
    <name evidence="5" type="primary">LOC108623739</name>
</gene>
<name>A0AAJ7IW88_9HYME</name>
<dbReference type="GeneID" id="108623739"/>
<evidence type="ECO:0000256" key="3">
    <source>
        <dbReference type="ARBA" id="ARBA00022705"/>
    </source>
</evidence>
<dbReference type="GO" id="GO:0006260">
    <property type="term" value="P:DNA replication"/>
    <property type="evidence" value="ECO:0007669"/>
    <property type="project" value="UniProtKB-KW"/>
</dbReference>
<dbReference type="AlphaFoldDB" id="A0AAJ7IW88"/>
<sequence length="402" mass="47077">MCLLTFRSYSPTIEDVRENLQLAAIKESDLQSVTQILFSERERDMHERVKLLELDENLLKTIEKGESLKFQGCKNDTVVLCTKNRTYDVKEVEISNSLMLTPNLELSEQTNVDTPDRTMKVLNISGIFHTYFEAKECEPRLEKLFTILEPTSYKGVEYESSIPEEDLYDWRRLQNEIQASEEELVQALNDYFIVNIDGYFRLISFEFKVRCVTLMLDLFEEFSWEIDEVDRELTYDHLKDFIPKPVFDTLFKKYTNTSDKSKEDGTRLHRYNEEQCCKTLAKVLLAASPVTEYKQFMESWNIGTPEKIKPKEEYLNGIALIKWNSLTMEKEVVSYAETDLPKDINERFNALFKEKDKWTVEEITPYITNLTSQKMNVNAALTKYARCSVINGVKHYSSKHGK</sequence>
<dbReference type="InterPro" id="IPR019128">
    <property type="entry name" value="Dcc1"/>
</dbReference>